<dbReference type="STRING" id="3988.B9RA14"/>
<evidence type="ECO:0000256" key="2">
    <source>
        <dbReference type="ARBA" id="ARBA00022512"/>
    </source>
</evidence>
<dbReference type="EMBL" id="EQ973773">
    <property type="protein sequence ID" value="EEF51641.1"/>
    <property type="molecule type" value="Genomic_DNA"/>
</dbReference>
<dbReference type="PANTHER" id="PTHR31321:SF87">
    <property type="entry name" value="PECTINESTERASE 63-RELATED"/>
    <property type="match status" value="1"/>
</dbReference>
<name>B9RA14_RICCO</name>
<evidence type="ECO:0000256" key="1">
    <source>
        <dbReference type="ARBA" id="ARBA00004191"/>
    </source>
</evidence>
<dbReference type="SUPFAM" id="SSF51126">
    <property type="entry name" value="Pectin lyase-like"/>
    <property type="match status" value="1"/>
</dbReference>
<protein>
    <recommendedName>
        <fullName evidence="5">Pectinesterase</fullName>
    </recommendedName>
</protein>
<proteinExistence type="predicted"/>
<dbReference type="Gene3D" id="2.160.20.10">
    <property type="entry name" value="Single-stranded right-handed beta-helix, Pectin lyase-like"/>
    <property type="match status" value="1"/>
</dbReference>
<dbReference type="AlphaFoldDB" id="B9RA14"/>
<comment type="subcellular location">
    <subcellularLocation>
        <location evidence="1">Secreted</location>
        <location evidence="1">Cell wall</location>
    </subcellularLocation>
</comment>
<dbReference type="InParanoid" id="B9RA14"/>
<dbReference type="InterPro" id="IPR012334">
    <property type="entry name" value="Pectin_lyas_fold"/>
</dbReference>
<gene>
    <name evidence="3" type="ORF">RCOM_1502780</name>
</gene>
<organism evidence="3 4">
    <name type="scientific">Ricinus communis</name>
    <name type="common">Castor bean</name>
    <dbReference type="NCBI Taxonomy" id="3988"/>
    <lineage>
        <taxon>Eukaryota</taxon>
        <taxon>Viridiplantae</taxon>
        <taxon>Streptophyta</taxon>
        <taxon>Embryophyta</taxon>
        <taxon>Tracheophyta</taxon>
        <taxon>Spermatophyta</taxon>
        <taxon>Magnoliopsida</taxon>
        <taxon>eudicotyledons</taxon>
        <taxon>Gunneridae</taxon>
        <taxon>Pentapetalae</taxon>
        <taxon>rosids</taxon>
        <taxon>fabids</taxon>
        <taxon>Malpighiales</taxon>
        <taxon>Euphorbiaceae</taxon>
        <taxon>Acalyphoideae</taxon>
        <taxon>Acalypheae</taxon>
        <taxon>Ricinus</taxon>
    </lineage>
</organism>
<dbReference type="PANTHER" id="PTHR31321">
    <property type="entry name" value="ACYL-COA THIOESTER HYDROLASE YBHC-RELATED"/>
    <property type="match status" value="1"/>
</dbReference>
<dbReference type="Proteomes" id="UP000008311">
    <property type="component" value="Unassembled WGS sequence"/>
</dbReference>
<keyword evidence="2" id="KW-0964">Secreted</keyword>
<reference evidence="4" key="1">
    <citation type="journal article" date="2010" name="Nat. Biotechnol.">
        <title>Draft genome sequence of the oilseed species Ricinus communis.</title>
        <authorList>
            <person name="Chan A.P."/>
            <person name="Crabtree J."/>
            <person name="Zhao Q."/>
            <person name="Lorenzi H."/>
            <person name="Orvis J."/>
            <person name="Puiu D."/>
            <person name="Melake-Berhan A."/>
            <person name="Jones K.M."/>
            <person name="Redman J."/>
            <person name="Chen G."/>
            <person name="Cahoon E.B."/>
            <person name="Gedil M."/>
            <person name="Stanke M."/>
            <person name="Haas B.J."/>
            <person name="Wortman J.R."/>
            <person name="Fraser-Liggett C.M."/>
            <person name="Ravel J."/>
            <person name="Rabinowicz P.D."/>
        </authorList>
    </citation>
    <scope>NUCLEOTIDE SEQUENCE [LARGE SCALE GENOMIC DNA]</scope>
    <source>
        <strain evidence="4">cv. Hale</strain>
    </source>
</reference>
<evidence type="ECO:0008006" key="5">
    <source>
        <dbReference type="Google" id="ProtNLM"/>
    </source>
</evidence>
<evidence type="ECO:0000313" key="3">
    <source>
        <dbReference type="EMBL" id="EEF51641.1"/>
    </source>
</evidence>
<sequence>MEINVLTDAAPTVITAQARQVSEDTGFSFVHCSVGGKGWMEAPRVVFAYTSMSGVVNPEGWSSNNHPSEKSRLCLENIKTHDQVLLQMDVLNTTNN</sequence>
<dbReference type="InterPro" id="IPR011050">
    <property type="entry name" value="Pectin_lyase_fold/virulence"/>
</dbReference>
<accession>B9RA14</accession>
<evidence type="ECO:0000313" key="4">
    <source>
        <dbReference type="Proteomes" id="UP000008311"/>
    </source>
</evidence>
<keyword evidence="4" id="KW-1185">Reference proteome</keyword>
<keyword evidence="2" id="KW-0134">Cell wall</keyword>